<dbReference type="GO" id="GO:0006887">
    <property type="term" value="P:exocytosis"/>
    <property type="evidence" value="ECO:0007669"/>
    <property type="project" value="InterPro"/>
</dbReference>
<proteinExistence type="predicted"/>
<reference evidence="3" key="1">
    <citation type="submission" date="2024-04" db="EMBL/GenBank/DDBJ databases">
        <title>Salinicola lusitanus LLJ914,a marine bacterium isolated from the Okinawa Trough.</title>
        <authorList>
            <person name="Li J."/>
        </authorList>
    </citation>
    <scope>NUCLEOTIDE SEQUENCE [LARGE SCALE GENOMIC DNA]</scope>
</reference>
<dbReference type="PANTHER" id="PTHR21292:SF4">
    <property type="entry name" value="TUMOR NECROSIS FACTOR ALPHA-INDUCED PROTEIN 2"/>
    <property type="match status" value="1"/>
</dbReference>
<dbReference type="GO" id="GO:0000149">
    <property type="term" value="F:SNARE binding"/>
    <property type="evidence" value="ECO:0007669"/>
    <property type="project" value="TreeGrafter"/>
</dbReference>
<protein>
    <submittedName>
        <fullName evidence="2">Uncharacterized protein</fullName>
    </submittedName>
</protein>
<gene>
    <name evidence="2" type="ORF">WMY93_000026</name>
</gene>
<dbReference type="Pfam" id="PF06046">
    <property type="entry name" value="Sec6"/>
    <property type="match status" value="1"/>
</dbReference>
<keyword evidence="3" id="KW-1185">Reference proteome</keyword>
<dbReference type="EMBL" id="JBBPFD010000001">
    <property type="protein sequence ID" value="KAK7944298.1"/>
    <property type="molecule type" value="Genomic_DNA"/>
</dbReference>
<evidence type="ECO:0000256" key="1">
    <source>
        <dbReference type="SAM" id="MobiDB-lite"/>
    </source>
</evidence>
<dbReference type="AlphaFoldDB" id="A0AAW0Q6F6"/>
<dbReference type="Proteomes" id="UP001460270">
    <property type="component" value="Unassembled WGS sequence"/>
</dbReference>
<name>A0AAW0Q6F6_9GOBI</name>
<sequence length="204" mass="22765">MVQGRLLQRPQQSEAEVLSAEEEPQTDPEPASESEDITLEVCRAAAQMRQDLLYIHRTVCPCYPPDMTVLDTYLQLYHRCFSSLLEQLASGPLDNSALYCLLKWANHRYPRDIVDPELEGKVDTDTLDRYCQRPGADASGAVSDQHRSITQECDEGQLRSTGVVGESVSRGISSVLTAPALCDNSDHVPVWWLCSLSHLLYVSI</sequence>
<feature type="region of interest" description="Disordered" evidence="1">
    <location>
        <begin position="1"/>
        <end position="35"/>
    </location>
</feature>
<evidence type="ECO:0000313" key="2">
    <source>
        <dbReference type="EMBL" id="KAK7944298.1"/>
    </source>
</evidence>
<feature type="compositionally biased region" description="Acidic residues" evidence="1">
    <location>
        <begin position="19"/>
        <end position="35"/>
    </location>
</feature>
<dbReference type="PANTHER" id="PTHR21292">
    <property type="entry name" value="EXOCYST COMPLEX COMPONENT SEC6-RELATED"/>
    <property type="match status" value="1"/>
</dbReference>
<dbReference type="GO" id="GO:0051601">
    <property type="term" value="P:exocyst localization"/>
    <property type="evidence" value="ECO:0007669"/>
    <property type="project" value="TreeGrafter"/>
</dbReference>
<accession>A0AAW0Q6F6</accession>
<evidence type="ECO:0000313" key="3">
    <source>
        <dbReference type="Proteomes" id="UP001460270"/>
    </source>
</evidence>
<organism evidence="2 3">
    <name type="scientific">Mugilogobius chulae</name>
    <name type="common">yellowstripe goby</name>
    <dbReference type="NCBI Taxonomy" id="88201"/>
    <lineage>
        <taxon>Eukaryota</taxon>
        <taxon>Metazoa</taxon>
        <taxon>Chordata</taxon>
        <taxon>Craniata</taxon>
        <taxon>Vertebrata</taxon>
        <taxon>Euteleostomi</taxon>
        <taxon>Actinopterygii</taxon>
        <taxon>Neopterygii</taxon>
        <taxon>Teleostei</taxon>
        <taxon>Neoteleostei</taxon>
        <taxon>Acanthomorphata</taxon>
        <taxon>Gobiaria</taxon>
        <taxon>Gobiiformes</taxon>
        <taxon>Gobioidei</taxon>
        <taxon>Gobiidae</taxon>
        <taxon>Gobionellinae</taxon>
        <taxon>Mugilogobius</taxon>
    </lineage>
</organism>
<comment type="caution">
    <text evidence="2">The sequence shown here is derived from an EMBL/GenBank/DDBJ whole genome shotgun (WGS) entry which is preliminary data.</text>
</comment>
<dbReference type="InterPro" id="IPR010326">
    <property type="entry name" value="EXOC3/Sec6"/>
</dbReference>
<dbReference type="GO" id="GO:0000145">
    <property type="term" value="C:exocyst"/>
    <property type="evidence" value="ECO:0007669"/>
    <property type="project" value="InterPro"/>
</dbReference>